<sequence>MASSEQATTFMQAIALLGPRSVDHIREAALATLAPPPDRRDEFDALFRMWLHGEEQVLHAGEGEDEETGVKENGSSLEQLAPEQGEAGGEHASIEERLTRREFSVRADSLPAFQRQIGHALPKRRSFRTEISKTPGALDLRRSLRSIVRNGGDIPSPVWRKRRQAPRRLLLLIDVSGSMKQYTPGFLEMAHAAVQGAARVEVFTFGTRLTRLTSALRVRDRSMAVARASSLVDDWGGGTRIGPSLLAFLSTPRFAALANGSCVVILSDGLERGDHAPMELAISRLRGRAWRLTFVTPLAGDPRFRPETAAMKAILPMLDDLIDGSSVACVADFLLSLARSAPAAISIWRRAS</sequence>
<reference evidence="1" key="1">
    <citation type="submission" date="2021-08" db="EMBL/GenBank/DDBJ databases">
        <title>Hoeflea bacterium WL0058 sp. nov., isolated from the sediment.</title>
        <authorList>
            <person name="Wang L."/>
            <person name="Zhang D."/>
        </authorList>
    </citation>
    <scope>NUCLEOTIDE SEQUENCE</scope>
    <source>
        <strain evidence="1">WL0058</strain>
    </source>
</reference>
<dbReference type="CDD" id="cd00198">
    <property type="entry name" value="vWFA"/>
    <property type="match status" value="1"/>
</dbReference>
<dbReference type="PANTHER" id="PTHR39338:SF6">
    <property type="entry name" value="BLL5662 PROTEIN"/>
    <property type="match status" value="1"/>
</dbReference>
<keyword evidence="2" id="KW-1185">Reference proteome</keyword>
<dbReference type="InterPro" id="IPR008912">
    <property type="entry name" value="Uncharacterised_CoxE"/>
</dbReference>
<name>A0AAE2ZMP4_9HYPH</name>
<dbReference type="Pfam" id="PF05762">
    <property type="entry name" value="VWA_CoxE"/>
    <property type="match status" value="1"/>
</dbReference>
<accession>A0AAE2ZMP4</accession>
<dbReference type="Proteomes" id="UP001196509">
    <property type="component" value="Unassembled WGS sequence"/>
</dbReference>
<comment type="caution">
    <text evidence="1">The sequence shown here is derived from an EMBL/GenBank/DDBJ whole genome shotgun (WGS) entry which is preliminary data.</text>
</comment>
<dbReference type="Gene3D" id="3.40.50.410">
    <property type="entry name" value="von Willebrand factor, type A domain"/>
    <property type="match status" value="1"/>
</dbReference>
<evidence type="ECO:0000313" key="2">
    <source>
        <dbReference type="Proteomes" id="UP001196509"/>
    </source>
</evidence>
<protein>
    <submittedName>
        <fullName evidence="1">VWA domain-containing protein</fullName>
    </submittedName>
</protein>
<dbReference type="SUPFAM" id="SSF53300">
    <property type="entry name" value="vWA-like"/>
    <property type="match status" value="1"/>
</dbReference>
<dbReference type="PANTHER" id="PTHR39338">
    <property type="entry name" value="BLL5662 PROTEIN-RELATED"/>
    <property type="match status" value="1"/>
</dbReference>
<dbReference type="InterPro" id="IPR036465">
    <property type="entry name" value="vWFA_dom_sf"/>
</dbReference>
<dbReference type="PIRSF" id="PIRSF010256">
    <property type="entry name" value="CoxE_vWa"/>
    <property type="match status" value="1"/>
</dbReference>
<proteinExistence type="predicted"/>
<dbReference type="EMBL" id="JAICBX010000004">
    <property type="protein sequence ID" value="MBW8639739.1"/>
    <property type="molecule type" value="Genomic_DNA"/>
</dbReference>
<evidence type="ECO:0000313" key="1">
    <source>
        <dbReference type="EMBL" id="MBW8639739.1"/>
    </source>
</evidence>
<dbReference type="InterPro" id="IPR011195">
    <property type="entry name" value="UCP010256"/>
</dbReference>
<organism evidence="1 2">
    <name type="scientific">Flavimaribacter sediminis</name>
    <dbReference type="NCBI Taxonomy" id="2865987"/>
    <lineage>
        <taxon>Bacteria</taxon>
        <taxon>Pseudomonadati</taxon>
        <taxon>Pseudomonadota</taxon>
        <taxon>Alphaproteobacteria</taxon>
        <taxon>Hyphomicrobiales</taxon>
        <taxon>Rhizobiaceae</taxon>
        <taxon>Flavimaribacter</taxon>
    </lineage>
</organism>
<gene>
    <name evidence="1" type="ORF">K1W69_21275</name>
</gene>
<dbReference type="AlphaFoldDB" id="A0AAE2ZMP4"/>